<accession>A0AAD5J7G9</accession>
<protein>
    <submittedName>
        <fullName evidence="2">Uncharacterized protein</fullName>
    </submittedName>
</protein>
<sequence length="466" mass="53561">MQDMGSKCSTGSETQDTLIVREIVIESDDEIHENIAQDDIDDMKAEKVPHNYQEIIKDADEDFYIDNSSMELLYKQLEDGVFLNQKKQKYFVDKECRSNSFILYARQLRIVWGDDTRYWHWYSVKETSDVDVEVDVAQLKNVCWFEIHAKFDTTNLTPGALYQVAFVINMDESCYGWDHPVNVRLRLPDGTVKQHKHNVMLKPKNVWINIPVDEFTVTPENTGEIDISMDEYVGGKWNDVDVEVDVAQLKNVCWLEIHAKFDTINLTPGYLYQVAFVLKMDESCYGWDHLVNVRLRLPNRTVKQHKHNCAMDIFNIKVWFRNEVYDIGECDSDHISLITLIRATIDELSGQDEVPNDDCIVWDHGLDTIVFELEIVNVPNPPGDEQDEVIDGKPEVLAKEGGYEPLGWHDLEAEMLNYDGDSEKDDDKDDKEGEAGEAGKGEDNYGQVPIVDEDSDDRNDGNDGND</sequence>
<dbReference type="PANTHER" id="PTHR48478">
    <property type="entry name" value="LECTIN-LIKE"/>
    <property type="match status" value="1"/>
</dbReference>
<proteinExistence type="predicted"/>
<feature type="compositionally biased region" description="Acidic residues" evidence="1">
    <location>
        <begin position="451"/>
        <end position="466"/>
    </location>
</feature>
<dbReference type="Proteomes" id="UP001064489">
    <property type="component" value="Chromosome 3"/>
</dbReference>
<name>A0AAD5J7G9_ACENE</name>
<feature type="compositionally biased region" description="Acidic residues" evidence="1">
    <location>
        <begin position="420"/>
        <end position="429"/>
    </location>
</feature>
<evidence type="ECO:0000256" key="1">
    <source>
        <dbReference type="SAM" id="MobiDB-lite"/>
    </source>
</evidence>
<feature type="region of interest" description="Disordered" evidence="1">
    <location>
        <begin position="404"/>
        <end position="466"/>
    </location>
</feature>
<gene>
    <name evidence="2" type="ORF">LWI28_003254</name>
</gene>
<feature type="compositionally biased region" description="Basic and acidic residues" evidence="1">
    <location>
        <begin position="430"/>
        <end position="443"/>
    </location>
</feature>
<dbReference type="EMBL" id="JAJSOW010000100">
    <property type="protein sequence ID" value="KAI9185000.1"/>
    <property type="molecule type" value="Genomic_DNA"/>
</dbReference>
<evidence type="ECO:0000313" key="3">
    <source>
        <dbReference type="Proteomes" id="UP001064489"/>
    </source>
</evidence>
<dbReference type="InterPro" id="IPR025886">
    <property type="entry name" value="PP2-like"/>
</dbReference>
<dbReference type="Pfam" id="PF14299">
    <property type="entry name" value="PP2"/>
    <property type="match status" value="2"/>
</dbReference>
<keyword evidence="3" id="KW-1185">Reference proteome</keyword>
<evidence type="ECO:0000313" key="2">
    <source>
        <dbReference type="EMBL" id="KAI9185000.1"/>
    </source>
</evidence>
<comment type="caution">
    <text evidence="2">The sequence shown here is derived from an EMBL/GenBank/DDBJ whole genome shotgun (WGS) entry which is preliminary data.</text>
</comment>
<reference evidence="2" key="2">
    <citation type="submission" date="2023-02" db="EMBL/GenBank/DDBJ databases">
        <authorList>
            <person name="Swenson N.G."/>
            <person name="Wegrzyn J.L."/>
            <person name="Mcevoy S.L."/>
        </authorList>
    </citation>
    <scope>NUCLEOTIDE SEQUENCE</scope>
    <source>
        <strain evidence="2">91603</strain>
        <tissue evidence="2">Leaf</tissue>
    </source>
</reference>
<dbReference type="AlphaFoldDB" id="A0AAD5J7G9"/>
<organism evidence="2 3">
    <name type="scientific">Acer negundo</name>
    <name type="common">Box elder</name>
    <dbReference type="NCBI Taxonomy" id="4023"/>
    <lineage>
        <taxon>Eukaryota</taxon>
        <taxon>Viridiplantae</taxon>
        <taxon>Streptophyta</taxon>
        <taxon>Embryophyta</taxon>
        <taxon>Tracheophyta</taxon>
        <taxon>Spermatophyta</taxon>
        <taxon>Magnoliopsida</taxon>
        <taxon>eudicotyledons</taxon>
        <taxon>Gunneridae</taxon>
        <taxon>Pentapetalae</taxon>
        <taxon>rosids</taxon>
        <taxon>malvids</taxon>
        <taxon>Sapindales</taxon>
        <taxon>Sapindaceae</taxon>
        <taxon>Hippocastanoideae</taxon>
        <taxon>Acereae</taxon>
        <taxon>Acer</taxon>
    </lineage>
</organism>
<dbReference type="PANTHER" id="PTHR48478:SF1">
    <property type="entry name" value="LECTIN-LIKE"/>
    <property type="match status" value="1"/>
</dbReference>
<dbReference type="InterPro" id="IPR052147">
    <property type="entry name" value="PP2-like/Lectin"/>
</dbReference>
<reference evidence="2" key="1">
    <citation type="journal article" date="2022" name="Plant J.">
        <title>Strategies of tolerance reflected in two North American maple genomes.</title>
        <authorList>
            <person name="McEvoy S.L."/>
            <person name="Sezen U.U."/>
            <person name="Trouern-Trend A."/>
            <person name="McMahon S.M."/>
            <person name="Schaberg P.G."/>
            <person name="Yang J."/>
            <person name="Wegrzyn J.L."/>
            <person name="Swenson N.G."/>
        </authorList>
    </citation>
    <scope>NUCLEOTIDE SEQUENCE</scope>
    <source>
        <strain evidence="2">91603</strain>
    </source>
</reference>
<dbReference type="GO" id="GO:0030246">
    <property type="term" value="F:carbohydrate binding"/>
    <property type="evidence" value="ECO:0007669"/>
    <property type="project" value="InterPro"/>
</dbReference>